<evidence type="ECO:0000256" key="4">
    <source>
        <dbReference type="ARBA" id="ARBA00022777"/>
    </source>
</evidence>
<evidence type="ECO:0000313" key="9">
    <source>
        <dbReference type="Proteomes" id="UP000612352"/>
    </source>
</evidence>
<comment type="domain">
    <text evidence="5">Consists of three domains, a large central CORE domain and two small peripheral domains, NMPbind and LID, which undergo movements during catalysis. The LID domain closes over the site of phosphoryl transfer upon ATP binding. Assembling and dissambling the active center during each catalytic cycle provides an effective means to prevent ATP hydrolysis.</text>
</comment>
<feature type="binding site" evidence="5">
    <location>
        <begin position="33"/>
        <end position="38"/>
    </location>
    <ligand>
        <name>ATP</name>
        <dbReference type="ChEBI" id="CHEBI:30616"/>
    </ligand>
</feature>
<dbReference type="NCBIfam" id="NF011104">
    <property type="entry name" value="PRK14531.1"/>
    <property type="match status" value="1"/>
</dbReference>
<gene>
    <name evidence="5" type="primary">adk</name>
    <name evidence="8" type="ORF">I8D64_07320</name>
</gene>
<comment type="pathway">
    <text evidence="5">Purine metabolism; AMP biosynthesis via salvage pathway; AMP from ADP: step 1/1.</text>
</comment>
<dbReference type="CDD" id="cd01428">
    <property type="entry name" value="ADK"/>
    <property type="match status" value="1"/>
</dbReference>
<dbReference type="EC" id="2.7.4.3" evidence="5 7"/>
<dbReference type="Gene3D" id="3.40.50.300">
    <property type="entry name" value="P-loop containing nucleotide triphosphate hydrolases"/>
    <property type="match status" value="1"/>
</dbReference>
<dbReference type="NCBIfam" id="NF011100">
    <property type="entry name" value="PRK14527.1"/>
    <property type="match status" value="1"/>
</dbReference>
<dbReference type="SUPFAM" id="SSF52540">
    <property type="entry name" value="P-loop containing nucleoside triphosphate hydrolases"/>
    <property type="match status" value="1"/>
</dbReference>
<keyword evidence="1 5" id="KW-0808">Transferase</keyword>
<dbReference type="NCBIfam" id="NF011105">
    <property type="entry name" value="PRK14532.1"/>
    <property type="match status" value="1"/>
</dbReference>
<keyword evidence="2 5" id="KW-0545">Nucleotide biosynthesis</keyword>
<feature type="region of interest" description="NMP" evidence="5">
    <location>
        <begin position="53"/>
        <end position="82"/>
    </location>
</feature>
<feature type="binding site" evidence="5">
    <location>
        <position position="115"/>
    </location>
    <ligand>
        <name>AMP</name>
        <dbReference type="ChEBI" id="CHEBI:456215"/>
    </ligand>
</feature>
<dbReference type="Pfam" id="PF00406">
    <property type="entry name" value="ADK"/>
    <property type="match status" value="1"/>
</dbReference>
<keyword evidence="4 5" id="KW-0418">Kinase</keyword>
<protein>
    <recommendedName>
        <fullName evidence="5 7">Adenylate kinase</fullName>
        <shortName evidence="5">AK</shortName>
        <ecNumber evidence="5 7">2.7.4.3</ecNumber>
    </recommendedName>
    <alternativeName>
        <fullName evidence="5">ATP-AMP transphosphorylase</fullName>
    </alternativeName>
    <alternativeName>
        <fullName evidence="5">ATP:AMP phosphotransferase</fullName>
    </alternativeName>
    <alternativeName>
        <fullName evidence="5">Adenylate monophosphate kinase</fullName>
    </alternativeName>
</protein>
<evidence type="ECO:0000313" key="8">
    <source>
        <dbReference type="EMBL" id="MBK0331211.1"/>
    </source>
</evidence>
<reference evidence="8 9" key="1">
    <citation type="submission" date="2020-12" db="EMBL/GenBank/DDBJ databases">
        <title>Brachybacterium sp. MASK1Z-5, whole genome shotgun sequence.</title>
        <authorList>
            <person name="Tuo L."/>
        </authorList>
    </citation>
    <scope>NUCLEOTIDE SEQUENCE [LARGE SCALE GENOMIC DNA]</scope>
    <source>
        <strain evidence="8 9">MASK1Z-5</strain>
    </source>
</reference>
<evidence type="ECO:0000256" key="5">
    <source>
        <dbReference type="HAMAP-Rule" id="MF_00235"/>
    </source>
</evidence>
<comment type="caution">
    <text evidence="5">Lacks conserved residue(s) required for the propagation of feature annotation.</text>
</comment>
<evidence type="ECO:0000256" key="1">
    <source>
        <dbReference type="ARBA" id="ARBA00022679"/>
    </source>
</evidence>
<comment type="caution">
    <text evidence="8">The sequence shown here is derived from an EMBL/GenBank/DDBJ whole genome shotgun (WGS) entry which is preliminary data.</text>
</comment>
<comment type="function">
    <text evidence="5">Catalyzes the reversible transfer of the terminal phosphate group between ATP and AMP. Plays an important role in cellular energy homeostasis and in adenine nucleotide metabolism.</text>
</comment>
<organism evidence="8 9">
    <name type="scientific">Brachybacterium halotolerans</name>
    <dbReference type="NCBI Taxonomy" id="2795215"/>
    <lineage>
        <taxon>Bacteria</taxon>
        <taxon>Bacillati</taxon>
        <taxon>Actinomycetota</taxon>
        <taxon>Actinomycetes</taxon>
        <taxon>Micrococcales</taxon>
        <taxon>Dermabacteraceae</taxon>
        <taxon>Brachybacterium</taxon>
    </lineage>
</organism>
<keyword evidence="5" id="KW-0963">Cytoplasm</keyword>
<evidence type="ECO:0000256" key="6">
    <source>
        <dbReference type="RuleBase" id="RU003330"/>
    </source>
</evidence>
<evidence type="ECO:0000256" key="3">
    <source>
        <dbReference type="ARBA" id="ARBA00022741"/>
    </source>
</evidence>
<dbReference type="GO" id="GO:0004017">
    <property type="term" value="F:AMP kinase activity"/>
    <property type="evidence" value="ECO:0007669"/>
    <property type="project" value="UniProtKB-EC"/>
</dbReference>
<dbReference type="NCBIfam" id="NF001381">
    <property type="entry name" value="PRK00279.1-3"/>
    <property type="match status" value="1"/>
</dbReference>
<dbReference type="InterPro" id="IPR033690">
    <property type="entry name" value="Adenylat_kinase_CS"/>
</dbReference>
<dbReference type="InterPro" id="IPR027417">
    <property type="entry name" value="P-loop_NTPase"/>
</dbReference>
<keyword evidence="5 7" id="KW-0067">ATP-binding</keyword>
<dbReference type="EMBL" id="JAEDAJ010000003">
    <property type="protein sequence ID" value="MBK0331211.1"/>
    <property type="molecule type" value="Genomic_DNA"/>
</dbReference>
<feature type="binding site" evidence="5">
    <location>
        <position position="196"/>
    </location>
    <ligand>
        <name>ATP</name>
        <dbReference type="ChEBI" id="CHEBI:30616"/>
    </ligand>
</feature>
<keyword evidence="3 5" id="KW-0547">Nucleotide-binding</keyword>
<dbReference type="PROSITE" id="PS00113">
    <property type="entry name" value="ADENYLATE_KINASE"/>
    <property type="match status" value="1"/>
</dbReference>
<comment type="similarity">
    <text evidence="5 6">Belongs to the adenylate kinase family.</text>
</comment>
<proteinExistence type="inferred from homology"/>
<feature type="binding site" evidence="5">
    <location>
        <position position="168"/>
    </location>
    <ligand>
        <name>AMP</name>
        <dbReference type="ChEBI" id="CHEBI:456215"/>
    </ligand>
</feature>
<dbReference type="PANTHER" id="PTHR23359">
    <property type="entry name" value="NUCLEOTIDE KINASE"/>
    <property type="match status" value="1"/>
</dbReference>
<sequence length="212" mass="22799">MTDQPTTSAQGSSPETSAAAAGARRLLIIGAPGAGKGTQAGRIADALSIPAISTGDIFRANVSQETELGKLAKSYMDKGEYVPDSVTNDMVRSRLSEEDARDGFLLDGYPRTLDQVEALDGILEDGGEGGVDAVLMLEVDYDAVIQRLVARGAEQGRSDDTEETIRRRLEVYAEQTTPLVDVYERRGILHRVNGMRSIDEVTEELLSVLGAR</sequence>
<feature type="binding site" evidence="5">
    <location>
        <position position="54"/>
    </location>
    <ligand>
        <name>AMP</name>
        <dbReference type="ChEBI" id="CHEBI:456215"/>
    </ligand>
</feature>
<dbReference type="InterPro" id="IPR000850">
    <property type="entry name" value="Adenylat/UMP-CMP_kin"/>
</dbReference>
<dbReference type="Proteomes" id="UP000612352">
    <property type="component" value="Unassembled WGS sequence"/>
</dbReference>
<feature type="binding site" evidence="5">
    <location>
        <begin position="108"/>
        <end position="111"/>
    </location>
    <ligand>
        <name>AMP</name>
        <dbReference type="ChEBI" id="CHEBI:456215"/>
    </ligand>
</feature>
<dbReference type="RefSeq" id="WP_200501862.1">
    <property type="nucleotide sequence ID" value="NZ_JAEDAJ010000003.1"/>
</dbReference>
<evidence type="ECO:0000256" key="7">
    <source>
        <dbReference type="RuleBase" id="RU003331"/>
    </source>
</evidence>
<feature type="binding site" evidence="5">
    <location>
        <position position="157"/>
    </location>
    <ligand>
        <name>AMP</name>
        <dbReference type="ChEBI" id="CHEBI:456215"/>
    </ligand>
</feature>
<accession>A0ABS1B9A7</accession>
<name>A0ABS1B9A7_9MICO</name>
<evidence type="ECO:0000256" key="2">
    <source>
        <dbReference type="ARBA" id="ARBA00022727"/>
    </source>
</evidence>
<feature type="binding site" evidence="5">
    <location>
        <position position="59"/>
    </location>
    <ligand>
        <name>AMP</name>
        <dbReference type="ChEBI" id="CHEBI:456215"/>
    </ligand>
</feature>
<dbReference type="PRINTS" id="PR00094">
    <property type="entry name" value="ADENYLTKNASE"/>
</dbReference>
<dbReference type="HAMAP" id="MF_00235">
    <property type="entry name" value="Adenylate_kinase_Adk"/>
    <property type="match status" value="1"/>
</dbReference>
<feature type="binding site" evidence="5">
    <location>
        <position position="151"/>
    </location>
    <ligand>
        <name>ATP</name>
        <dbReference type="ChEBI" id="CHEBI:30616"/>
    </ligand>
</feature>
<feature type="binding site" evidence="5">
    <location>
        <begin position="80"/>
        <end position="82"/>
    </location>
    <ligand>
        <name>AMP</name>
        <dbReference type="ChEBI" id="CHEBI:456215"/>
    </ligand>
</feature>
<comment type="catalytic activity">
    <reaction evidence="5 7">
        <text>AMP + ATP = 2 ADP</text>
        <dbReference type="Rhea" id="RHEA:12973"/>
        <dbReference type="ChEBI" id="CHEBI:30616"/>
        <dbReference type="ChEBI" id="CHEBI:456215"/>
        <dbReference type="ChEBI" id="CHEBI:456216"/>
        <dbReference type="EC" id="2.7.4.3"/>
    </reaction>
</comment>
<keyword evidence="9" id="KW-1185">Reference proteome</keyword>
<comment type="subcellular location">
    <subcellularLocation>
        <location evidence="5 7">Cytoplasm</location>
    </subcellularLocation>
</comment>
<comment type="subunit">
    <text evidence="5 7">Monomer.</text>
</comment>